<evidence type="ECO:0000256" key="3">
    <source>
        <dbReference type="ARBA" id="ARBA00022448"/>
    </source>
</evidence>
<reference evidence="12" key="1">
    <citation type="journal article" date="2020" name="Stud. Mycol.">
        <title>101 Dothideomycetes genomes: A test case for predicting lifestyles and emergence of pathogens.</title>
        <authorList>
            <person name="Haridas S."/>
            <person name="Albert R."/>
            <person name="Binder M."/>
            <person name="Bloem J."/>
            <person name="LaButti K."/>
            <person name="Salamov A."/>
            <person name="Andreopoulos B."/>
            <person name="Baker S."/>
            <person name="Barry K."/>
            <person name="Bills G."/>
            <person name="Bluhm B."/>
            <person name="Cannon C."/>
            <person name="Castanera R."/>
            <person name="Culley D."/>
            <person name="Daum C."/>
            <person name="Ezra D."/>
            <person name="Gonzalez J."/>
            <person name="Henrissat B."/>
            <person name="Kuo A."/>
            <person name="Liang C."/>
            <person name="Lipzen A."/>
            <person name="Lutzoni F."/>
            <person name="Magnuson J."/>
            <person name="Mondo S."/>
            <person name="Nolan M."/>
            <person name="Ohm R."/>
            <person name="Pangilinan J."/>
            <person name="Park H.-J."/>
            <person name="Ramirez L."/>
            <person name="Alfaro M."/>
            <person name="Sun H."/>
            <person name="Tritt A."/>
            <person name="Yoshinaga Y."/>
            <person name="Zwiers L.-H."/>
            <person name="Turgeon B."/>
            <person name="Goodwin S."/>
            <person name="Spatafora J."/>
            <person name="Crous P."/>
            <person name="Grigoriev I."/>
        </authorList>
    </citation>
    <scope>NUCLEOTIDE SEQUENCE [LARGE SCALE GENOMIC DNA]</scope>
    <source>
        <strain evidence="12">CECT 20119</strain>
    </source>
</reference>
<dbReference type="OrthoDB" id="6133115at2759"/>
<dbReference type="SUPFAM" id="SSF103473">
    <property type="entry name" value="MFS general substrate transporter"/>
    <property type="match status" value="1"/>
</dbReference>
<dbReference type="PROSITE" id="PS50850">
    <property type="entry name" value="MFS"/>
    <property type="match status" value="1"/>
</dbReference>
<feature type="transmembrane region" description="Helical" evidence="9">
    <location>
        <begin position="463"/>
        <end position="482"/>
    </location>
</feature>
<feature type="transmembrane region" description="Helical" evidence="9">
    <location>
        <begin position="115"/>
        <end position="136"/>
    </location>
</feature>
<dbReference type="Proteomes" id="UP000799538">
    <property type="component" value="Unassembled WGS sequence"/>
</dbReference>
<keyword evidence="6 9" id="KW-0472">Membrane</keyword>
<dbReference type="Pfam" id="PF00083">
    <property type="entry name" value="Sugar_tr"/>
    <property type="match status" value="1"/>
</dbReference>
<protein>
    <submittedName>
        <fullName evidence="11">General substrate transporter</fullName>
    </submittedName>
</protein>
<evidence type="ECO:0000256" key="5">
    <source>
        <dbReference type="ARBA" id="ARBA00022989"/>
    </source>
</evidence>
<dbReference type="EMBL" id="ML992503">
    <property type="protein sequence ID" value="KAF2226207.1"/>
    <property type="molecule type" value="Genomic_DNA"/>
</dbReference>
<sequence>MASHTLSEKAPVETSSHHEVGVQTNTRIEFERVTWYKHAGLRKLYAMIPILFLGSTINGYDGSLLNGLQTMVPWQTYFDNPDGARLGLFTAIQNIGGVCALFFSSYAADLLGRRLGVVVGIIVLLVGTVMQVVPAVNEGLFIGGRFLVGLGSNLSQGSAPLLIMELAHPQHRGTVTTMYNTLWYIGSIIAAWTVFGTVGYTTDAGWRIPVALQALMPVIQLFGIWLLPESPRWLCARGRHDEAKAVLVKYHASGDSQNEFVQREFIEIQETILAEQEASKAGWQVFLQTPGNRKRLLLIALTSFFSQCSGNGLVSYYLHDILNSVGIVGSYEQSLINGGLQIWSFLVAIIFSAFLVDKLGRRKLFLIAGVGMLITFSIWTGCSAVYAKTGNAGAGSAVIAMIFLFYGVAGFAWPGLTVAYCAEILPFNIRAKGLAINFALTASASVFNQYVNPVGLKSLAWRFYFVYIAILVIECLCIYFLFVETRGPSLEEIAELFDGPDAAIAGNRLSEKTDKAVEVDKDDN</sequence>
<comment type="subcellular location">
    <subcellularLocation>
        <location evidence="1">Membrane</location>
        <topology evidence="1">Multi-pass membrane protein</topology>
    </subcellularLocation>
</comment>
<proteinExistence type="inferred from homology"/>
<dbReference type="FunFam" id="1.20.1250.20:FF:000117">
    <property type="entry name" value="MFS hexose transporter"/>
    <property type="match status" value="1"/>
</dbReference>
<evidence type="ECO:0000256" key="9">
    <source>
        <dbReference type="SAM" id="Phobius"/>
    </source>
</evidence>
<evidence type="ECO:0000256" key="4">
    <source>
        <dbReference type="ARBA" id="ARBA00022692"/>
    </source>
</evidence>
<feature type="transmembrane region" description="Helical" evidence="9">
    <location>
        <begin position="182"/>
        <end position="200"/>
    </location>
</feature>
<keyword evidence="3 7" id="KW-0813">Transport</keyword>
<evidence type="ECO:0000259" key="10">
    <source>
        <dbReference type="PROSITE" id="PS50850"/>
    </source>
</evidence>
<dbReference type="InterPro" id="IPR003663">
    <property type="entry name" value="Sugar/inositol_transpt"/>
</dbReference>
<dbReference type="InterPro" id="IPR050360">
    <property type="entry name" value="MFS_Sugar_Transporters"/>
</dbReference>
<comment type="similarity">
    <text evidence="2 7">Belongs to the major facilitator superfamily. Sugar transporter (TC 2.A.1.1) family.</text>
</comment>
<evidence type="ECO:0000313" key="12">
    <source>
        <dbReference type="Proteomes" id="UP000799538"/>
    </source>
</evidence>
<dbReference type="AlphaFoldDB" id="A0A6A6GKM6"/>
<dbReference type="GO" id="GO:0005351">
    <property type="term" value="F:carbohydrate:proton symporter activity"/>
    <property type="evidence" value="ECO:0007669"/>
    <property type="project" value="TreeGrafter"/>
</dbReference>
<evidence type="ECO:0000256" key="1">
    <source>
        <dbReference type="ARBA" id="ARBA00004141"/>
    </source>
</evidence>
<feature type="transmembrane region" description="Helical" evidence="9">
    <location>
        <begin position="364"/>
        <end position="386"/>
    </location>
</feature>
<feature type="transmembrane region" description="Helical" evidence="9">
    <location>
        <begin position="296"/>
        <end position="318"/>
    </location>
</feature>
<feature type="transmembrane region" description="Helical" evidence="9">
    <location>
        <begin position="338"/>
        <end position="357"/>
    </location>
</feature>
<keyword evidence="4 9" id="KW-0812">Transmembrane</keyword>
<feature type="transmembrane region" description="Helical" evidence="9">
    <location>
        <begin position="44"/>
        <end position="63"/>
    </location>
</feature>
<accession>A0A6A6GKM6</accession>
<keyword evidence="12" id="KW-1185">Reference proteome</keyword>
<dbReference type="InterPro" id="IPR020846">
    <property type="entry name" value="MFS_dom"/>
</dbReference>
<dbReference type="PANTHER" id="PTHR48022:SF64">
    <property type="entry name" value="MAJOR FACILITATOR SUPERFAMILY (MFS) PROFILE DOMAIN-CONTAINING PROTEIN"/>
    <property type="match status" value="1"/>
</dbReference>
<dbReference type="PROSITE" id="PS00216">
    <property type="entry name" value="SUGAR_TRANSPORT_1"/>
    <property type="match status" value="2"/>
</dbReference>
<dbReference type="NCBIfam" id="TIGR00879">
    <property type="entry name" value="SP"/>
    <property type="match status" value="1"/>
</dbReference>
<feature type="region of interest" description="Disordered" evidence="8">
    <location>
        <begin position="1"/>
        <end position="20"/>
    </location>
</feature>
<feature type="transmembrane region" description="Helical" evidence="9">
    <location>
        <begin position="83"/>
        <end position="103"/>
    </location>
</feature>
<keyword evidence="5 9" id="KW-1133">Transmembrane helix</keyword>
<evidence type="ECO:0000256" key="2">
    <source>
        <dbReference type="ARBA" id="ARBA00010992"/>
    </source>
</evidence>
<feature type="transmembrane region" description="Helical" evidence="9">
    <location>
        <begin position="206"/>
        <end position="227"/>
    </location>
</feature>
<organism evidence="11 12">
    <name type="scientific">Elsinoe ampelina</name>
    <dbReference type="NCBI Taxonomy" id="302913"/>
    <lineage>
        <taxon>Eukaryota</taxon>
        <taxon>Fungi</taxon>
        <taxon>Dikarya</taxon>
        <taxon>Ascomycota</taxon>
        <taxon>Pezizomycotina</taxon>
        <taxon>Dothideomycetes</taxon>
        <taxon>Dothideomycetidae</taxon>
        <taxon>Myriangiales</taxon>
        <taxon>Elsinoaceae</taxon>
        <taxon>Elsinoe</taxon>
    </lineage>
</organism>
<feature type="transmembrane region" description="Helical" evidence="9">
    <location>
        <begin position="142"/>
        <end position="162"/>
    </location>
</feature>
<dbReference type="GO" id="GO:0016020">
    <property type="term" value="C:membrane"/>
    <property type="evidence" value="ECO:0007669"/>
    <property type="project" value="UniProtKB-SubCell"/>
</dbReference>
<dbReference type="InterPro" id="IPR005828">
    <property type="entry name" value="MFS_sugar_transport-like"/>
</dbReference>
<feature type="transmembrane region" description="Helical" evidence="9">
    <location>
        <begin position="434"/>
        <end position="451"/>
    </location>
</feature>
<evidence type="ECO:0000256" key="7">
    <source>
        <dbReference type="RuleBase" id="RU003346"/>
    </source>
</evidence>
<name>A0A6A6GKM6_9PEZI</name>
<gene>
    <name evidence="11" type="ORF">BDZ85DRAFT_77172</name>
</gene>
<dbReference type="Gene3D" id="1.20.1250.20">
    <property type="entry name" value="MFS general substrate transporter like domains"/>
    <property type="match status" value="1"/>
</dbReference>
<dbReference type="PANTHER" id="PTHR48022">
    <property type="entry name" value="PLASTIDIC GLUCOSE TRANSPORTER 4"/>
    <property type="match status" value="1"/>
</dbReference>
<feature type="domain" description="Major facilitator superfamily (MFS) profile" evidence="10">
    <location>
        <begin position="47"/>
        <end position="486"/>
    </location>
</feature>
<dbReference type="PRINTS" id="PR00171">
    <property type="entry name" value="SUGRTRNSPORT"/>
</dbReference>
<dbReference type="InterPro" id="IPR005829">
    <property type="entry name" value="Sugar_transporter_CS"/>
</dbReference>
<evidence type="ECO:0000313" key="11">
    <source>
        <dbReference type="EMBL" id="KAF2226207.1"/>
    </source>
</evidence>
<evidence type="ECO:0000256" key="6">
    <source>
        <dbReference type="ARBA" id="ARBA00023136"/>
    </source>
</evidence>
<feature type="transmembrane region" description="Helical" evidence="9">
    <location>
        <begin position="398"/>
        <end position="422"/>
    </location>
</feature>
<dbReference type="InterPro" id="IPR036259">
    <property type="entry name" value="MFS_trans_sf"/>
</dbReference>
<evidence type="ECO:0000256" key="8">
    <source>
        <dbReference type="SAM" id="MobiDB-lite"/>
    </source>
</evidence>